<comment type="caution">
    <text evidence="2">The sequence shown here is derived from an EMBL/GenBank/DDBJ whole genome shotgun (WGS) entry which is preliminary data.</text>
</comment>
<dbReference type="Pfam" id="PF26347">
    <property type="entry name" value="YtrI_sporulation"/>
    <property type="match status" value="1"/>
</dbReference>
<dbReference type="EMBL" id="JACJVP010000086">
    <property type="protein sequence ID" value="MBB6675607.1"/>
    <property type="molecule type" value="Genomic_DNA"/>
</dbReference>
<gene>
    <name evidence="2" type="ORF">H7C19_33595</name>
</gene>
<dbReference type="Proteomes" id="UP000547209">
    <property type="component" value="Unassembled WGS sequence"/>
</dbReference>
<proteinExistence type="predicted"/>
<sequence>MRVPSFERYRGSMQAIAFFLCGLIVGAAVYSALVLDQSNRIVQQNYELKEQVELIRQELERPQKQQEAVFNSLVLYLVDAVDKTKDEPPLDTVTEKELKKRLRTDLQIFLGRKIYDIGSDAQLARSLLEGRVYTDIEKKDYVVSIRTVLAVDRRMTIWVEVRPLVRK</sequence>
<organism evidence="2 3">
    <name type="scientific">Cohnella nanjingensis</name>
    <dbReference type="NCBI Taxonomy" id="1387779"/>
    <lineage>
        <taxon>Bacteria</taxon>
        <taxon>Bacillati</taxon>
        <taxon>Bacillota</taxon>
        <taxon>Bacilli</taxon>
        <taxon>Bacillales</taxon>
        <taxon>Paenibacillaceae</taxon>
        <taxon>Cohnella</taxon>
    </lineage>
</organism>
<feature type="domain" description="Sporulation membrane protein YtrI C-terminal" evidence="1">
    <location>
        <begin position="85"/>
        <end position="161"/>
    </location>
</feature>
<dbReference type="InterPro" id="IPR058620">
    <property type="entry name" value="YtrI_C"/>
</dbReference>
<keyword evidence="3" id="KW-1185">Reference proteome</keyword>
<dbReference type="RefSeq" id="WP_185673452.1">
    <property type="nucleotide sequence ID" value="NZ_JACJVP010000086.1"/>
</dbReference>
<protein>
    <recommendedName>
        <fullName evidence="1">Sporulation membrane protein YtrI C-terminal domain-containing protein</fullName>
    </recommendedName>
</protein>
<evidence type="ECO:0000259" key="1">
    <source>
        <dbReference type="Pfam" id="PF26347"/>
    </source>
</evidence>
<evidence type="ECO:0000313" key="3">
    <source>
        <dbReference type="Proteomes" id="UP000547209"/>
    </source>
</evidence>
<dbReference type="AlphaFoldDB" id="A0A7X0VIV7"/>
<accession>A0A7X0VIV7</accession>
<reference evidence="2 3" key="1">
    <citation type="submission" date="2020-08" db="EMBL/GenBank/DDBJ databases">
        <title>Cohnella phylogeny.</title>
        <authorList>
            <person name="Dunlap C."/>
        </authorList>
    </citation>
    <scope>NUCLEOTIDE SEQUENCE [LARGE SCALE GENOMIC DNA]</scope>
    <source>
        <strain evidence="2 3">DSM 28246</strain>
    </source>
</reference>
<name>A0A7X0VIV7_9BACL</name>
<evidence type="ECO:0000313" key="2">
    <source>
        <dbReference type="EMBL" id="MBB6675607.1"/>
    </source>
</evidence>